<feature type="transmembrane region" description="Helical" evidence="1">
    <location>
        <begin position="23"/>
        <end position="44"/>
    </location>
</feature>
<organism evidence="2">
    <name type="scientific">Arion vulgaris</name>
    <dbReference type="NCBI Taxonomy" id="1028688"/>
    <lineage>
        <taxon>Eukaryota</taxon>
        <taxon>Metazoa</taxon>
        <taxon>Spiralia</taxon>
        <taxon>Lophotrochozoa</taxon>
        <taxon>Mollusca</taxon>
        <taxon>Gastropoda</taxon>
        <taxon>Heterobranchia</taxon>
        <taxon>Euthyneura</taxon>
        <taxon>Panpulmonata</taxon>
        <taxon>Eupulmonata</taxon>
        <taxon>Stylommatophora</taxon>
        <taxon>Helicina</taxon>
        <taxon>Arionoidea</taxon>
        <taxon>Arionidae</taxon>
        <taxon>Arion</taxon>
    </lineage>
</organism>
<sequence>MPVALDAEYGLVLTVRLYLTLRLGLPGFCFFVMNIWSVAVMLFMDPFNDPYFTLLGVQKLYGTNGLDVVCEFTEEAILVTC</sequence>
<evidence type="ECO:0000313" key="2">
    <source>
        <dbReference type="EMBL" id="CEK61283.1"/>
    </source>
</evidence>
<keyword evidence="1" id="KW-0472">Membrane</keyword>
<keyword evidence="1" id="KW-0812">Transmembrane</keyword>
<accession>A0A0B6YYH4</accession>
<proteinExistence type="predicted"/>
<dbReference type="EMBL" id="HACG01014418">
    <property type="protein sequence ID" value="CEK61283.1"/>
    <property type="molecule type" value="Transcribed_RNA"/>
</dbReference>
<protein>
    <submittedName>
        <fullName evidence="2">Uncharacterized protein</fullName>
    </submittedName>
</protein>
<evidence type="ECO:0000256" key="1">
    <source>
        <dbReference type="SAM" id="Phobius"/>
    </source>
</evidence>
<name>A0A0B6YYH4_9EUPU</name>
<dbReference type="AlphaFoldDB" id="A0A0B6YYH4"/>
<keyword evidence="1" id="KW-1133">Transmembrane helix</keyword>
<reference evidence="2" key="1">
    <citation type="submission" date="2014-12" db="EMBL/GenBank/DDBJ databases">
        <title>Insight into the proteome of Arion vulgaris.</title>
        <authorList>
            <person name="Aradska J."/>
            <person name="Bulat T."/>
            <person name="Smidak R."/>
            <person name="Sarate P."/>
            <person name="Gangsoo J."/>
            <person name="Sialana F."/>
            <person name="Bilban M."/>
            <person name="Lubec G."/>
        </authorList>
    </citation>
    <scope>NUCLEOTIDE SEQUENCE</scope>
    <source>
        <tissue evidence="2">Skin</tissue>
    </source>
</reference>
<gene>
    <name evidence="2" type="primary">ORF41844</name>
</gene>